<name>A0ABD5WRD0_9EURY</name>
<evidence type="ECO:0000256" key="9">
    <source>
        <dbReference type="ARBA" id="ARBA00047506"/>
    </source>
</evidence>
<dbReference type="SUPFAM" id="SSF51735">
    <property type="entry name" value="NAD(P)-binding Rossmann-fold domains"/>
    <property type="match status" value="1"/>
</dbReference>
<evidence type="ECO:0000256" key="11">
    <source>
        <dbReference type="ARBA" id="ARBA00056765"/>
    </source>
</evidence>
<dbReference type="InterPro" id="IPR003710">
    <property type="entry name" value="ApbA"/>
</dbReference>
<dbReference type="InterPro" id="IPR013752">
    <property type="entry name" value="KPA_reductase"/>
</dbReference>
<comment type="catalytic activity">
    <reaction evidence="10">
        <text>(R)-pantoate + NAD(+) = 2-dehydropantoate + NADH + H(+)</text>
        <dbReference type="Rhea" id="RHEA:61292"/>
        <dbReference type="ChEBI" id="CHEBI:11561"/>
        <dbReference type="ChEBI" id="CHEBI:15378"/>
        <dbReference type="ChEBI" id="CHEBI:15980"/>
        <dbReference type="ChEBI" id="CHEBI:57540"/>
        <dbReference type="ChEBI" id="CHEBI:57945"/>
    </reaction>
    <physiologicalReaction direction="right-to-left" evidence="10">
        <dbReference type="Rhea" id="RHEA:61294"/>
    </physiologicalReaction>
</comment>
<comment type="catalytic activity">
    <reaction evidence="9">
        <text>(R)-pantoate + NADP(+) = 2-dehydropantoate + NADPH + H(+)</text>
        <dbReference type="Rhea" id="RHEA:16233"/>
        <dbReference type="ChEBI" id="CHEBI:11561"/>
        <dbReference type="ChEBI" id="CHEBI:15378"/>
        <dbReference type="ChEBI" id="CHEBI:15980"/>
        <dbReference type="ChEBI" id="CHEBI:57783"/>
        <dbReference type="ChEBI" id="CHEBI:58349"/>
        <dbReference type="EC" id="1.1.1.169"/>
    </reaction>
    <physiologicalReaction direction="right-to-left" evidence="9">
        <dbReference type="Rhea" id="RHEA:16235"/>
    </physiologicalReaction>
</comment>
<feature type="domain" description="Ketopantoate reductase C-terminal" evidence="14">
    <location>
        <begin position="173"/>
        <end position="291"/>
    </location>
</feature>
<sequence>MEVVVFGAGSLGSLAGGLLARDHAVTLVGRDPHVAAVRESGLRVGGEFDFSVRPDATTDGSDLSADLAVVTVKAFDTDEAARTLATGRFDAALSLQNGMGNEDALADHLDCPVLAGTATYGAVRPEPGAVACTGVGEVVLGPRAGGTSETADAVGRAFRTAGIETTVADDMPRRLWEKLAVNAGINATTALARVENGALLDGPAREVAADAARETARVARAEGVELADDAAVGAVERVADATAANTSSMRQDVLDGRRTEVEAINGYLCSRARERNVTAPVNRTLTNLLRAWEIDRPQD</sequence>
<evidence type="ECO:0000259" key="14">
    <source>
        <dbReference type="Pfam" id="PF08546"/>
    </source>
</evidence>
<keyword evidence="7 12" id="KW-0560">Oxidoreductase</keyword>
<dbReference type="SUPFAM" id="SSF48179">
    <property type="entry name" value="6-phosphogluconate dehydrogenase C-terminal domain-like"/>
    <property type="match status" value="1"/>
</dbReference>
<dbReference type="RefSeq" id="WP_276280105.1">
    <property type="nucleotide sequence ID" value="NZ_CP119809.1"/>
</dbReference>
<comment type="similarity">
    <text evidence="2 12">Belongs to the ketopantoate reductase family.</text>
</comment>
<dbReference type="AlphaFoldDB" id="A0ABD5WRD0"/>
<dbReference type="Proteomes" id="UP001596407">
    <property type="component" value="Unassembled WGS sequence"/>
</dbReference>
<evidence type="ECO:0000256" key="2">
    <source>
        <dbReference type="ARBA" id="ARBA00007870"/>
    </source>
</evidence>
<proteinExistence type="inferred from homology"/>
<dbReference type="InterPro" id="IPR013332">
    <property type="entry name" value="KPR_N"/>
</dbReference>
<evidence type="ECO:0000256" key="10">
    <source>
        <dbReference type="ARBA" id="ARBA00048196"/>
    </source>
</evidence>
<dbReference type="EC" id="1.1.1.169" evidence="3 12"/>
<keyword evidence="16" id="KW-1185">Reference proteome</keyword>
<dbReference type="GeneID" id="79304718"/>
<dbReference type="NCBIfam" id="TIGR00745">
    <property type="entry name" value="apbA_panE"/>
    <property type="match status" value="1"/>
</dbReference>
<comment type="function">
    <text evidence="12">Catalyzes the NADPH-dependent reduction of ketopantoate into pantoic acid.</text>
</comment>
<gene>
    <name evidence="15" type="ORF">ACFQJ6_19355</name>
</gene>
<evidence type="ECO:0000256" key="3">
    <source>
        <dbReference type="ARBA" id="ARBA00013014"/>
    </source>
</evidence>
<dbReference type="Pfam" id="PF02558">
    <property type="entry name" value="ApbA"/>
    <property type="match status" value="1"/>
</dbReference>
<dbReference type="InterPro" id="IPR036291">
    <property type="entry name" value="NAD(P)-bd_dom_sf"/>
</dbReference>
<dbReference type="InterPro" id="IPR050838">
    <property type="entry name" value="Ketopantoate_reductase"/>
</dbReference>
<reference evidence="15 16" key="1">
    <citation type="journal article" date="2019" name="Int. J. Syst. Evol. Microbiol.">
        <title>The Global Catalogue of Microorganisms (GCM) 10K type strain sequencing project: providing services to taxonomists for standard genome sequencing and annotation.</title>
        <authorList>
            <consortium name="The Broad Institute Genomics Platform"/>
            <consortium name="The Broad Institute Genome Sequencing Center for Infectious Disease"/>
            <person name="Wu L."/>
            <person name="Ma J."/>
        </authorList>
    </citation>
    <scope>NUCLEOTIDE SEQUENCE [LARGE SCALE GENOMIC DNA]</scope>
    <source>
        <strain evidence="15 16">DT72</strain>
    </source>
</reference>
<feature type="domain" description="Ketopantoate reductase N-terminal" evidence="13">
    <location>
        <begin position="3"/>
        <end position="143"/>
    </location>
</feature>
<comment type="caution">
    <text evidence="15">The sequence shown here is derived from an EMBL/GenBank/DDBJ whole genome shotgun (WGS) entry which is preliminary data.</text>
</comment>
<evidence type="ECO:0000256" key="1">
    <source>
        <dbReference type="ARBA" id="ARBA00004724"/>
    </source>
</evidence>
<dbReference type="InterPro" id="IPR013328">
    <property type="entry name" value="6PGD_dom2"/>
</dbReference>
<evidence type="ECO:0000256" key="12">
    <source>
        <dbReference type="RuleBase" id="RU362068"/>
    </source>
</evidence>
<evidence type="ECO:0000313" key="16">
    <source>
        <dbReference type="Proteomes" id="UP001596407"/>
    </source>
</evidence>
<accession>A0ABD5WRD0</accession>
<protein>
    <recommendedName>
        <fullName evidence="4 12">2-dehydropantoate 2-reductase</fullName>
        <ecNumber evidence="3 12">1.1.1.169</ecNumber>
    </recommendedName>
    <alternativeName>
        <fullName evidence="8 12">Ketopantoate reductase</fullName>
    </alternativeName>
</protein>
<dbReference type="PANTHER" id="PTHR43765:SF2">
    <property type="entry name" value="2-DEHYDROPANTOATE 2-REDUCTASE"/>
    <property type="match status" value="1"/>
</dbReference>
<evidence type="ECO:0000256" key="8">
    <source>
        <dbReference type="ARBA" id="ARBA00032024"/>
    </source>
</evidence>
<keyword evidence="5 12" id="KW-0521">NADP</keyword>
<dbReference type="Gene3D" id="3.40.50.720">
    <property type="entry name" value="NAD(P)-binding Rossmann-like Domain"/>
    <property type="match status" value="1"/>
</dbReference>
<comment type="function">
    <text evidence="11">Catalyzes the NAD(P)H-dependent reduction of ketopantoate into pantoic acid.</text>
</comment>
<dbReference type="EMBL" id="JBHSZH010000005">
    <property type="protein sequence ID" value="MFC7081925.1"/>
    <property type="molecule type" value="Genomic_DNA"/>
</dbReference>
<evidence type="ECO:0000256" key="4">
    <source>
        <dbReference type="ARBA" id="ARBA00019465"/>
    </source>
</evidence>
<dbReference type="Gene3D" id="1.10.1040.10">
    <property type="entry name" value="N-(1-d-carboxylethyl)-l-norvaline Dehydrogenase, domain 2"/>
    <property type="match status" value="1"/>
</dbReference>
<dbReference type="FunFam" id="1.10.1040.10:FF:000017">
    <property type="entry name" value="2-dehydropantoate 2-reductase"/>
    <property type="match status" value="1"/>
</dbReference>
<evidence type="ECO:0000256" key="7">
    <source>
        <dbReference type="ARBA" id="ARBA00023002"/>
    </source>
</evidence>
<evidence type="ECO:0000313" key="15">
    <source>
        <dbReference type="EMBL" id="MFC7081925.1"/>
    </source>
</evidence>
<keyword evidence="6 12" id="KW-0173">Coenzyme A biosynthesis</keyword>
<dbReference type="PANTHER" id="PTHR43765">
    <property type="entry name" value="2-DEHYDROPANTOATE 2-REDUCTASE-RELATED"/>
    <property type="match status" value="1"/>
</dbReference>
<evidence type="ECO:0000256" key="6">
    <source>
        <dbReference type="ARBA" id="ARBA00022993"/>
    </source>
</evidence>
<comment type="pathway">
    <text evidence="1 12">Cofactor biosynthesis; coenzyme A biosynthesis.</text>
</comment>
<dbReference type="InterPro" id="IPR008927">
    <property type="entry name" value="6-PGluconate_DH-like_C_sf"/>
</dbReference>
<dbReference type="GO" id="GO:0008677">
    <property type="term" value="F:2-dehydropantoate 2-reductase activity"/>
    <property type="evidence" value="ECO:0007669"/>
    <property type="project" value="UniProtKB-EC"/>
</dbReference>
<dbReference type="Pfam" id="PF08546">
    <property type="entry name" value="ApbA_C"/>
    <property type="match status" value="1"/>
</dbReference>
<evidence type="ECO:0000259" key="13">
    <source>
        <dbReference type="Pfam" id="PF02558"/>
    </source>
</evidence>
<organism evidence="15 16">
    <name type="scientific">Halorussus caseinilyticus</name>
    <dbReference type="NCBI Taxonomy" id="3034025"/>
    <lineage>
        <taxon>Archaea</taxon>
        <taxon>Methanobacteriati</taxon>
        <taxon>Methanobacteriota</taxon>
        <taxon>Stenosarchaea group</taxon>
        <taxon>Halobacteria</taxon>
        <taxon>Halobacteriales</taxon>
        <taxon>Haladaptataceae</taxon>
        <taxon>Halorussus</taxon>
    </lineage>
</organism>
<dbReference type="GO" id="GO:0015937">
    <property type="term" value="P:coenzyme A biosynthetic process"/>
    <property type="evidence" value="ECO:0007669"/>
    <property type="project" value="UniProtKB-KW"/>
</dbReference>
<evidence type="ECO:0000256" key="5">
    <source>
        <dbReference type="ARBA" id="ARBA00022857"/>
    </source>
</evidence>